<sequence>MCINLWGFGWACALRGSHHCSCAQALPARVLISVSIVVESRTGHGRVVEGCGGERGSKDSCAYTQMKRISEIASNLQCPAARLASDVVID</sequence>
<name>A0A4C1VC22_EUMVA</name>
<dbReference type="EMBL" id="BGZK01000318">
    <property type="protein sequence ID" value="GBP36401.1"/>
    <property type="molecule type" value="Genomic_DNA"/>
</dbReference>
<organism evidence="2 3">
    <name type="scientific">Eumeta variegata</name>
    <name type="common">Bagworm moth</name>
    <name type="synonym">Eumeta japonica</name>
    <dbReference type="NCBI Taxonomy" id="151549"/>
    <lineage>
        <taxon>Eukaryota</taxon>
        <taxon>Metazoa</taxon>
        <taxon>Ecdysozoa</taxon>
        <taxon>Arthropoda</taxon>
        <taxon>Hexapoda</taxon>
        <taxon>Insecta</taxon>
        <taxon>Pterygota</taxon>
        <taxon>Neoptera</taxon>
        <taxon>Endopterygota</taxon>
        <taxon>Lepidoptera</taxon>
        <taxon>Glossata</taxon>
        <taxon>Ditrysia</taxon>
        <taxon>Tineoidea</taxon>
        <taxon>Psychidae</taxon>
        <taxon>Oiketicinae</taxon>
        <taxon>Eumeta</taxon>
    </lineage>
</organism>
<gene>
    <name evidence="2" type="ORF">EVAR_87980_1</name>
</gene>
<evidence type="ECO:0008006" key="4">
    <source>
        <dbReference type="Google" id="ProtNLM"/>
    </source>
</evidence>
<reference evidence="2 3" key="1">
    <citation type="journal article" date="2019" name="Commun. Biol.">
        <title>The bagworm genome reveals a unique fibroin gene that provides high tensile strength.</title>
        <authorList>
            <person name="Kono N."/>
            <person name="Nakamura H."/>
            <person name="Ohtoshi R."/>
            <person name="Tomita M."/>
            <person name="Numata K."/>
            <person name="Arakawa K."/>
        </authorList>
    </citation>
    <scope>NUCLEOTIDE SEQUENCE [LARGE SCALE GENOMIC DNA]</scope>
</reference>
<proteinExistence type="predicted"/>
<evidence type="ECO:0000256" key="1">
    <source>
        <dbReference type="SAM" id="SignalP"/>
    </source>
</evidence>
<protein>
    <recommendedName>
        <fullName evidence="4">Secreted protein</fullName>
    </recommendedName>
</protein>
<accession>A0A4C1VC22</accession>
<evidence type="ECO:0000313" key="2">
    <source>
        <dbReference type="EMBL" id="GBP36401.1"/>
    </source>
</evidence>
<keyword evidence="3" id="KW-1185">Reference proteome</keyword>
<feature type="chain" id="PRO_5020024616" description="Secreted protein" evidence="1">
    <location>
        <begin position="23"/>
        <end position="90"/>
    </location>
</feature>
<comment type="caution">
    <text evidence="2">The sequence shown here is derived from an EMBL/GenBank/DDBJ whole genome shotgun (WGS) entry which is preliminary data.</text>
</comment>
<evidence type="ECO:0000313" key="3">
    <source>
        <dbReference type="Proteomes" id="UP000299102"/>
    </source>
</evidence>
<dbReference type="AlphaFoldDB" id="A0A4C1VC22"/>
<dbReference type="Proteomes" id="UP000299102">
    <property type="component" value="Unassembled WGS sequence"/>
</dbReference>
<feature type="signal peptide" evidence="1">
    <location>
        <begin position="1"/>
        <end position="22"/>
    </location>
</feature>
<keyword evidence="1" id="KW-0732">Signal</keyword>